<protein>
    <submittedName>
        <fullName evidence="1">Uncharacterized protein</fullName>
    </submittedName>
</protein>
<name>A0A4Q0AFP5_9BACT</name>
<evidence type="ECO:0000313" key="2">
    <source>
        <dbReference type="Proteomes" id="UP000289269"/>
    </source>
</evidence>
<organism evidence="1 2">
    <name type="scientific">Candidatus Chaera renei</name>
    <dbReference type="NCBI Taxonomy" id="2506947"/>
    <lineage>
        <taxon>Bacteria</taxon>
        <taxon>Candidatus Saccharimonadota</taxon>
        <taxon>Candidatus Saccharimonadia</taxon>
        <taxon>Candidatus Saccharimonadales</taxon>
        <taxon>Candidatus Saccharimonadaceae</taxon>
        <taxon>Candidatus Chaera</taxon>
    </lineage>
</organism>
<gene>
    <name evidence="1" type="ORF">EOT04_03430</name>
</gene>
<reference evidence="1" key="1">
    <citation type="submission" date="2019-01" db="EMBL/GenBank/DDBJ databases">
        <title>Genomic signatures and co-occurrence patterns of the ultra-small Saccharimodia (Patescibacteria phylum) suggest a symbiotic lifestyle.</title>
        <authorList>
            <person name="Lemos L."/>
            <person name="Medeiros J."/>
            <person name="Andreote F."/>
            <person name="Fernandes G."/>
            <person name="Varani A."/>
            <person name="Oliveira G."/>
            <person name="Pylro V."/>
        </authorList>
    </citation>
    <scope>NUCLEOTIDE SEQUENCE [LARGE SCALE GENOMIC DNA]</scope>
    <source>
        <strain evidence="1">AMD01</strain>
    </source>
</reference>
<keyword evidence="2" id="KW-1185">Reference proteome</keyword>
<comment type="caution">
    <text evidence="1">The sequence shown here is derived from an EMBL/GenBank/DDBJ whole genome shotgun (WGS) entry which is preliminary data.</text>
</comment>
<proteinExistence type="predicted"/>
<dbReference type="EMBL" id="SCKW01000056">
    <property type="protein sequence ID" value="RWZ77995.1"/>
    <property type="molecule type" value="Genomic_DNA"/>
</dbReference>
<dbReference type="AlphaFoldDB" id="A0A4Q0AFP5"/>
<accession>A0A4Q0AFP5</accession>
<dbReference type="Proteomes" id="UP000289269">
    <property type="component" value="Unassembled WGS sequence"/>
</dbReference>
<evidence type="ECO:0000313" key="1">
    <source>
        <dbReference type="EMBL" id="RWZ77995.1"/>
    </source>
</evidence>
<sequence>MPDRLGVHINELNYNLKAATLPSLLCYYMELMEANKNPGDPQPENPKRSEKLSLDHALLSYELAPNKFLYRCGRCYWRVPDDHLAGEQPVCPQEHCGAKWQYLGYFLDSLLGDGLSQDAPYDLTVYNGYIIKAESVRGTIRRDIFYAPACRGDTMPGWTQKIQDVPLSDQQPYL</sequence>